<dbReference type="Gene3D" id="3.40.50.11260">
    <property type="match status" value="1"/>
</dbReference>
<evidence type="ECO:0000256" key="2">
    <source>
        <dbReference type="ARBA" id="ARBA00022741"/>
    </source>
</evidence>
<keyword evidence="5" id="KW-0346">Stress response</keyword>
<dbReference type="SUPFAM" id="SSF110942">
    <property type="entry name" value="HSP90 C-terminal domain"/>
    <property type="match status" value="1"/>
</dbReference>
<dbReference type="SUPFAM" id="SSF54211">
    <property type="entry name" value="Ribosomal protein S5 domain 2-like"/>
    <property type="match status" value="1"/>
</dbReference>
<evidence type="ECO:0000256" key="5">
    <source>
        <dbReference type="HAMAP-Rule" id="MF_00505"/>
    </source>
</evidence>
<accession>A0ABS9EN28</accession>
<comment type="subunit">
    <text evidence="5">Homodimer.</text>
</comment>
<dbReference type="Gene3D" id="3.30.230.80">
    <property type="match status" value="1"/>
</dbReference>
<dbReference type="Proteomes" id="UP001200430">
    <property type="component" value="Unassembled WGS sequence"/>
</dbReference>
<keyword evidence="8" id="KW-1185">Reference proteome</keyword>
<dbReference type="PANTHER" id="PTHR11528">
    <property type="entry name" value="HEAT SHOCK PROTEIN 90 FAMILY MEMBER"/>
    <property type="match status" value="1"/>
</dbReference>
<keyword evidence="5" id="KW-0963">Cytoplasm</keyword>
<evidence type="ECO:0000259" key="6">
    <source>
        <dbReference type="SMART" id="SM00387"/>
    </source>
</evidence>
<evidence type="ECO:0000256" key="1">
    <source>
        <dbReference type="ARBA" id="ARBA00008239"/>
    </source>
</evidence>
<comment type="similarity">
    <text evidence="1 5">Belongs to the heat shock protein 90 family.</text>
</comment>
<dbReference type="InterPro" id="IPR019805">
    <property type="entry name" value="Heat_shock_protein_90_CS"/>
</dbReference>
<evidence type="ECO:0000256" key="4">
    <source>
        <dbReference type="ARBA" id="ARBA00023186"/>
    </source>
</evidence>
<dbReference type="Pfam" id="PF00183">
    <property type="entry name" value="HSP90"/>
    <property type="match status" value="1"/>
</dbReference>
<dbReference type="PROSITE" id="PS00298">
    <property type="entry name" value="HSP90"/>
    <property type="match status" value="1"/>
</dbReference>
<keyword evidence="2 5" id="KW-0547">Nucleotide-binding</keyword>
<dbReference type="Pfam" id="PF13589">
    <property type="entry name" value="HATPase_c_3"/>
    <property type="match status" value="1"/>
</dbReference>
<protein>
    <recommendedName>
        <fullName evidence="5">Chaperone protein HtpG</fullName>
    </recommendedName>
    <alternativeName>
        <fullName evidence="5">Heat shock protein HtpG</fullName>
    </alternativeName>
    <alternativeName>
        <fullName evidence="5">High temperature protein G</fullName>
    </alternativeName>
</protein>
<reference evidence="7 8" key="1">
    <citation type="submission" date="2022-01" db="EMBL/GenBank/DDBJ databases">
        <title>Dethiosulfovibrio faecalis sp. nov., a novel proteolytic, non-sulfur-reducing bacterium isolated from a marine aquaculture solid waste bioreactor.</title>
        <authorList>
            <person name="Grabowski S."/>
            <person name="Apolinario E."/>
            <person name="Schneider N."/>
            <person name="Marshall C.W."/>
            <person name="Sowers K.R."/>
        </authorList>
    </citation>
    <scope>NUCLEOTIDE SEQUENCE [LARGE SCALE GENOMIC DNA]</scope>
    <source>
        <strain evidence="7 8">DSM 12537</strain>
    </source>
</reference>
<name>A0ABS9EN28_9BACT</name>
<dbReference type="SUPFAM" id="SSF55874">
    <property type="entry name" value="ATPase domain of HSP90 chaperone/DNA topoisomerase II/histidine kinase"/>
    <property type="match status" value="1"/>
</dbReference>
<comment type="subcellular location">
    <subcellularLocation>
        <location evidence="5">Cytoplasm</location>
    </subcellularLocation>
</comment>
<dbReference type="PRINTS" id="PR00775">
    <property type="entry name" value="HEATSHOCK90"/>
</dbReference>
<dbReference type="InterPro" id="IPR020568">
    <property type="entry name" value="Ribosomal_Su5_D2-typ_SF"/>
</dbReference>
<evidence type="ECO:0000313" key="8">
    <source>
        <dbReference type="Proteomes" id="UP001200430"/>
    </source>
</evidence>
<comment type="caution">
    <text evidence="7">The sequence shown here is derived from an EMBL/GenBank/DDBJ whole genome shotgun (WGS) entry which is preliminary data.</text>
</comment>
<dbReference type="InterPro" id="IPR020575">
    <property type="entry name" value="Hsp90_N"/>
</dbReference>
<dbReference type="InterPro" id="IPR001404">
    <property type="entry name" value="Hsp90_fam"/>
</dbReference>
<dbReference type="Gene3D" id="3.30.565.10">
    <property type="entry name" value="Histidine kinase-like ATPase, C-terminal domain"/>
    <property type="match status" value="1"/>
</dbReference>
<feature type="region of interest" description="C" evidence="5">
    <location>
        <begin position="547"/>
        <end position="624"/>
    </location>
</feature>
<gene>
    <name evidence="5 7" type="primary">htpG</name>
    <name evidence="7" type="ORF">L2W38_01980</name>
</gene>
<comment type="caution">
    <text evidence="5">Lacks conserved residue(s) required for the propagation of feature annotation.</text>
</comment>
<dbReference type="PIRSF" id="PIRSF002583">
    <property type="entry name" value="Hsp90"/>
    <property type="match status" value="1"/>
</dbReference>
<dbReference type="NCBIfam" id="NF003555">
    <property type="entry name" value="PRK05218.1"/>
    <property type="match status" value="1"/>
</dbReference>
<feature type="domain" description="Histidine kinase/HSP90-like ATPase" evidence="6">
    <location>
        <begin position="28"/>
        <end position="185"/>
    </location>
</feature>
<dbReference type="CDD" id="cd16927">
    <property type="entry name" value="HATPase_Hsp90-like"/>
    <property type="match status" value="1"/>
</dbReference>
<evidence type="ECO:0000313" key="7">
    <source>
        <dbReference type="EMBL" id="MCF4141587.1"/>
    </source>
</evidence>
<dbReference type="EMBL" id="JAKGUD010000002">
    <property type="protein sequence ID" value="MCF4141587.1"/>
    <property type="molecule type" value="Genomic_DNA"/>
</dbReference>
<dbReference type="Gene3D" id="1.20.120.790">
    <property type="entry name" value="Heat shock protein 90, C-terminal domain"/>
    <property type="match status" value="1"/>
</dbReference>
<keyword evidence="4 5" id="KW-0143">Chaperone</keyword>
<dbReference type="InterPro" id="IPR037196">
    <property type="entry name" value="HSP90_C"/>
</dbReference>
<comment type="function">
    <text evidence="5">Molecular chaperone. Has ATPase activity.</text>
</comment>
<evidence type="ECO:0000256" key="3">
    <source>
        <dbReference type="ARBA" id="ARBA00022840"/>
    </source>
</evidence>
<proteinExistence type="inferred from homology"/>
<dbReference type="SMART" id="SM00387">
    <property type="entry name" value="HATPase_c"/>
    <property type="match status" value="1"/>
</dbReference>
<dbReference type="HAMAP" id="MF_00505">
    <property type="entry name" value="HSP90"/>
    <property type="match status" value="1"/>
</dbReference>
<dbReference type="RefSeq" id="WP_236098076.1">
    <property type="nucleotide sequence ID" value="NZ_JAKGUD010000002.1"/>
</dbReference>
<feature type="region of interest" description="A; substrate-binding" evidence="5">
    <location>
        <begin position="1"/>
        <end position="343"/>
    </location>
</feature>
<sequence>MSTVKETHSFETEAKQILDMMIYSVYSNKDIFLRELISNASDALDKLHLESLTDHGLSEYAKDPFIRIVRDEQDRNLSVSDNGIGMDKDEIVSYIGTIAKSGTKEFLDRLKEKREGDAAEMLIGQFGVGFYSAFMVADRVTLLTRKAGSEKAWRWESSGDGTYTLEEAERPIPGTTVTLHLKESDPENGMKDYTSEWAIREIVRTYSDFVSYPIKMQVEKPKDDNGKVLEDETLNSMKALWMRQEDEVTDEEYRQFYRHVAHDWQDPLARIVFSTEGVNEMHGILFIPPKAPYDMFMREGRKGIGLYVKRVFIMDDCDEILPSYLRFVKGVVDSEDLSLNISREILQQDRQVRLIRKSVARKTLQTLKKMLKEDREKYLKFWDEFGVVLKEGLIQGEGEEETVKKLCLFSSTDSEKLTTLDEYVDRMPEGQDVIHYITGPSVEVLRKSPHIESLLEKEEEVLLLADPVDEMWVQGASFRDKELRSVARISDDEENDEARKNLGGLIDFIKDSLKEEIKDVRVSSRLTSSPACLVGDEDDITPQMERIMKAMGEDVPEVKRVLEINPGHRVLKSMASMLEKGDEESLRPFCSVLYGQAVLAEGGTLKDPAEFGHQLSVVMEKALN</sequence>
<organism evidence="7 8">
    <name type="scientific">Dethiosulfovibrio marinus</name>
    <dbReference type="NCBI Taxonomy" id="133532"/>
    <lineage>
        <taxon>Bacteria</taxon>
        <taxon>Thermotogati</taxon>
        <taxon>Synergistota</taxon>
        <taxon>Synergistia</taxon>
        <taxon>Synergistales</taxon>
        <taxon>Dethiosulfovibrionaceae</taxon>
        <taxon>Dethiosulfovibrio</taxon>
    </lineage>
</organism>
<dbReference type="InterPro" id="IPR036890">
    <property type="entry name" value="HATPase_C_sf"/>
</dbReference>
<keyword evidence="3 5" id="KW-0067">ATP-binding</keyword>
<dbReference type="InterPro" id="IPR003594">
    <property type="entry name" value="HATPase_dom"/>
</dbReference>